<evidence type="ECO:0000313" key="1">
    <source>
        <dbReference type="EMBL" id="GAC21443.1"/>
    </source>
</evidence>
<organism evidence="1 2">
    <name type="scientific">Paraglaciecola arctica BSs20135</name>
    <dbReference type="NCBI Taxonomy" id="493475"/>
    <lineage>
        <taxon>Bacteria</taxon>
        <taxon>Pseudomonadati</taxon>
        <taxon>Pseudomonadota</taxon>
        <taxon>Gammaproteobacteria</taxon>
        <taxon>Alteromonadales</taxon>
        <taxon>Alteromonadaceae</taxon>
        <taxon>Paraglaciecola</taxon>
    </lineage>
</organism>
<comment type="caution">
    <text evidence="1">The sequence shown here is derived from an EMBL/GenBank/DDBJ whole genome shotgun (WGS) entry which is preliminary data.</text>
</comment>
<name>K6YXG3_9ALTE</name>
<dbReference type="Proteomes" id="UP000006327">
    <property type="component" value="Unassembled WGS sequence"/>
</dbReference>
<dbReference type="STRING" id="493475.GARC_4501"/>
<protein>
    <submittedName>
        <fullName evidence="1">Uncharacterized protein</fullName>
    </submittedName>
</protein>
<proteinExistence type="predicted"/>
<keyword evidence="2" id="KW-1185">Reference proteome</keyword>
<dbReference type="AlphaFoldDB" id="K6YXG3"/>
<reference evidence="1 2" key="1">
    <citation type="journal article" date="2017" name="Antonie Van Leeuwenhoek">
        <title>Rhizobium rhizosphaerae sp. nov., a novel species isolated from rice rhizosphere.</title>
        <authorList>
            <person name="Zhao J.J."/>
            <person name="Zhang J."/>
            <person name="Zhang R.J."/>
            <person name="Zhang C.W."/>
            <person name="Yin H.Q."/>
            <person name="Zhang X.X."/>
        </authorList>
    </citation>
    <scope>NUCLEOTIDE SEQUENCE [LARGE SCALE GENOMIC DNA]</scope>
    <source>
        <strain evidence="1 2">BSs20135</strain>
    </source>
</reference>
<dbReference type="EMBL" id="BAEO01000062">
    <property type="protein sequence ID" value="GAC21443.1"/>
    <property type="molecule type" value="Genomic_DNA"/>
</dbReference>
<evidence type="ECO:0000313" key="2">
    <source>
        <dbReference type="Proteomes" id="UP000006327"/>
    </source>
</evidence>
<gene>
    <name evidence="1" type="ORF">GARC_4501</name>
</gene>
<sequence>MNTTWHKIIYLSMQAFSVWQSPKDNYYHINTEFVATGKYTD</sequence>
<accession>K6YXG3</accession>